<keyword evidence="2" id="KW-1185">Reference proteome</keyword>
<proteinExistence type="predicted"/>
<name>A0A841DBK1_PLAVE</name>
<dbReference type="AlphaFoldDB" id="A0A841DBK1"/>
<protein>
    <submittedName>
        <fullName evidence="1">Uncharacterized protein</fullName>
    </submittedName>
</protein>
<evidence type="ECO:0000313" key="2">
    <source>
        <dbReference type="Proteomes" id="UP000562352"/>
    </source>
</evidence>
<gene>
    <name evidence="1" type="ORF">FHS22_006808</name>
</gene>
<sequence>MFTQRPDGDLVIGDTHAYATTPDPFGSDELDRHVLAETARLLGAGPLAVRERWRGVYASAPEPFLVNQSIKLFRFGEMITHLAVAMVLVVAVDRLSAHVRRRIGA</sequence>
<accession>A0A841DBK1</accession>
<comment type="caution">
    <text evidence="1">The sequence shown here is derived from an EMBL/GenBank/DDBJ whole genome shotgun (WGS) entry which is preliminary data.</text>
</comment>
<evidence type="ECO:0000313" key="1">
    <source>
        <dbReference type="EMBL" id="MBB5967501.1"/>
    </source>
</evidence>
<organism evidence="1 2">
    <name type="scientific">Planomonospora venezuelensis</name>
    <dbReference type="NCBI Taxonomy" id="1999"/>
    <lineage>
        <taxon>Bacteria</taxon>
        <taxon>Bacillati</taxon>
        <taxon>Actinomycetota</taxon>
        <taxon>Actinomycetes</taxon>
        <taxon>Streptosporangiales</taxon>
        <taxon>Streptosporangiaceae</taxon>
        <taxon>Planomonospora</taxon>
    </lineage>
</organism>
<dbReference type="EMBL" id="JACHJJ010000034">
    <property type="protein sequence ID" value="MBB5967501.1"/>
    <property type="molecule type" value="Genomic_DNA"/>
</dbReference>
<reference evidence="1 2" key="1">
    <citation type="submission" date="2020-08" db="EMBL/GenBank/DDBJ databases">
        <title>Genomic Encyclopedia of Type Strains, Phase III (KMG-III): the genomes of soil and plant-associated and newly described type strains.</title>
        <authorList>
            <person name="Whitman W."/>
        </authorList>
    </citation>
    <scope>NUCLEOTIDE SEQUENCE [LARGE SCALE GENOMIC DNA]</scope>
    <source>
        <strain evidence="1 2">CECT 3303</strain>
    </source>
</reference>
<dbReference type="Proteomes" id="UP000562352">
    <property type="component" value="Unassembled WGS sequence"/>
</dbReference>
<dbReference type="RefSeq" id="WP_184948224.1">
    <property type="nucleotide sequence ID" value="NZ_BAAAWZ010000001.1"/>
</dbReference>